<evidence type="ECO:0000256" key="4">
    <source>
        <dbReference type="ARBA" id="ARBA00047984"/>
    </source>
</evidence>
<name>A0A1Y2HIH0_9FUNG</name>
<comment type="caution">
    <text evidence="8">The sequence shown here is derived from an EMBL/GenBank/DDBJ whole genome shotgun (WGS) entry which is preliminary data.</text>
</comment>
<dbReference type="AlphaFoldDB" id="A0A1Y2HIH0"/>
<evidence type="ECO:0000259" key="7">
    <source>
        <dbReference type="PROSITE" id="PS51194"/>
    </source>
</evidence>
<gene>
    <name evidence="8" type="ORF">BCR44DRAFT_1157523</name>
</gene>
<dbReference type="FunFam" id="3.40.50.300:FF:000500">
    <property type="entry name" value="ATP-dependent RNA helicase DHX29"/>
    <property type="match status" value="1"/>
</dbReference>
<dbReference type="GO" id="GO:0016787">
    <property type="term" value="F:hydrolase activity"/>
    <property type="evidence" value="ECO:0007669"/>
    <property type="project" value="UniProtKB-KW"/>
</dbReference>
<dbReference type="InterPro" id="IPR011545">
    <property type="entry name" value="DEAD/DEAH_box_helicase_dom"/>
</dbReference>
<keyword evidence="8" id="KW-0378">Hydrolase</keyword>
<feature type="region of interest" description="Disordered" evidence="5">
    <location>
        <begin position="1"/>
        <end position="54"/>
    </location>
</feature>
<feature type="domain" description="Helicase ATP-binding" evidence="6">
    <location>
        <begin position="92"/>
        <end position="258"/>
    </location>
</feature>
<dbReference type="EMBL" id="MCFL01000029">
    <property type="protein sequence ID" value="ORZ34366.1"/>
    <property type="molecule type" value="Genomic_DNA"/>
</dbReference>
<evidence type="ECO:0000259" key="6">
    <source>
        <dbReference type="PROSITE" id="PS51192"/>
    </source>
</evidence>
<dbReference type="InterPro" id="IPR001650">
    <property type="entry name" value="Helicase_C-like"/>
</dbReference>
<organism evidence="8 9">
    <name type="scientific">Catenaria anguillulae PL171</name>
    <dbReference type="NCBI Taxonomy" id="765915"/>
    <lineage>
        <taxon>Eukaryota</taxon>
        <taxon>Fungi</taxon>
        <taxon>Fungi incertae sedis</taxon>
        <taxon>Blastocladiomycota</taxon>
        <taxon>Blastocladiomycetes</taxon>
        <taxon>Blastocladiales</taxon>
        <taxon>Catenariaceae</taxon>
        <taxon>Catenaria</taxon>
    </lineage>
</organism>
<dbReference type="SMART" id="SM00487">
    <property type="entry name" value="DEXDc"/>
    <property type="match status" value="1"/>
</dbReference>
<dbReference type="SUPFAM" id="SSF52540">
    <property type="entry name" value="P-loop containing nucleoside triphosphate hydrolases"/>
    <property type="match status" value="1"/>
</dbReference>
<evidence type="ECO:0000313" key="9">
    <source>
        <dbReference type="Proteomes" id="UP000193411"/>
    </source>
</evidence>
<dbReference type="Pfam" id="PF00271">
    <property type="entry name" value="Helicase_C"/>
    <property type="match status" value="1"/>
</dbReference>
<sequence length="616" mass="68828">MSSGQRASLDRASLPSCPQLGPSPPSPSMNWIPKSTAEKTRIAATHQQRPPRNVRQRNPVSAFRFFQPPKRTPDIRAQRNALPAAAFHGPIVQAVRNNQVVIVAGETGSGKSTQVAQFLLESVGARREPGQIVCAQPRRISAVSLAARVAEEWGDPILGETVGYAVKLDRKVTRRTRLVFCTTGVLLRCLESDSSLQGITHVIVDEVHERSLDSDLLLLLLRRILPHRPDLRVILMSATIDEQQFAAYFGGCPVVTIPGRTFPVQRMYLEDVVEQTGYVPKDKEFFRQSKGHGWFHAQSSTLPEDTADTLRPIPGAARMALRKMDPTVLNYELMEAAVRHIMSGKYDDDKAKGEAQGDENFEAKFEANVEDKVAGTAEVKDEEKVEEKIEKKAEVKDVKIAKEMIKEKDQKDVKAKDEKKEPRHLGSILIFLPGIAEIRRLHLRLARIPGTQVMMLHSSLSPTDQAKVFDTAPAGIRKIVLSTIIAETGVTVPDVCFVIDSGKAKVTRYDPVKHLTQLRESFVTQANCRQRQGRAGRVRPGYYFALYSQYRHDNEMEMYEMPEVQRMSLESTALKMKIYGFQDIETGFADLISPPLASRVRSAITRLQDSNALDSN</sequence>
<dbReference type="GO" id="GO:0005524">
    <property type="term" value="F:ATP binding"/>
    <property type="evidence" value="ECO:0007669"/>
    <property type="project" value="UniProtKB-KW"/>
</dbReference>
<evidence type="ECO:0000313" key="8">
    <source>
        <dbReference type="EMBL" id="ORZ34366.1"/>
    </source>
</evidence>
<dbReference type="GO" id="GO:0003723">
    <property type="term" value="F:RNA binding"/>
    <property type="evidence" value="ECO:0007669"/>
    <property type="project" value="TreeGrafter"/>
</dbReference>
<evidence type="ECO:0000256" key="5">
    <source>
        <dbReference type="SAM" id="MobiDB-lite"/>
    </source>
</evidence>
<dbReference type="InterPro" id="IPR014001">
    <property type="entry name" value="Helicase_ATP-bd"/>
</dbReference>
<keyword evidence="9" id="KW-1185">Reference proteome</keyword>
<evidence type="ECO:0000256" key="1">
    <source>
        <dbReference type="ARBA" id="ARBA00012552"/>
    </source>
</evidence>
<dbReference type="PROSITE" id="PS51192">
    <property type="entry name" value="HELICASE_ATP_BIND_1"/>
    <property type="match status" value="1"/>
</dbReference>
<proteinExistence type="predicted"/>
<protein>
    <recommendedName>
        <fullName evidence="1">RNA helicase</fullName>
        <ecNumber evidence="1">3.6.4.13</ecNumber>
    </recommendedName>
</protein>
<dbReference type="InterPro" id="IPR027417">
    <property type="entry name" value="P-loop_NTPase"/>
</dbReference>
<feature type="domain" description="Helicase C-terminal" evidence="7">
    <location>
        <begin position="407"/>
        <end position="580"/>
    </location>
</feature>
<dbReference type="EC" id="3.6.4.13" evidence="1"/>
<dbReference type="CDD" id="cd17917">
    <property type="entry name" value="DEXHc_RHA-like"/>
    <property type="match status" value="1"/>
</dbReference>
<dbReference type="Pfam" id="PF00270">
    <property type="entry name" value="DEAD"/>
    <property type="match status" value="1"/>
</dbReference>
<dbReference type="STRING" id="765915.A0A1Y2HIH0"/>
<dbReference type="OrthoDB" id="5600252at2759"/>
<reference evidence="8 9" key="1">
    <citation type="submission" date="2016-07" db="EMBL/GenBank/DDBJ databases">
        <title>Pervasive Adenine N6-methylation of Active Genes in Fungi.</title>
        <authorList>
            <consortium name="DOE Joint Genome Institute"/>
            <person name="Mondo S.J."/>
            <person name="Dannebaum R.O."/>
            <person name="Kuo R.C."/>
            <person name="Labutti K."/>
            <person name="Haridas S."/>
            <person name="Kuo A."/>
            <person name="Salamov A."/>
            <person name="Ahrendt S.R."/>
            <person name="Lipzen A."/>
            <person name="Sullivan W."/>
            <person name="Andreopoulos W.B."/>
            <person name="Clum A."/>
            <person name="Lindquist E."/>
            <person name="Daum C."/>
            <person name="Ramamoorthy G.K."/>
            <person name="Gryganskyi A."/>
            <person name="Culley D."/>
            <person name="Magnuson J.K."/>
            <person name="James T.Y."/>
            <person name="O'Malley M.A."/>
            <person name="Stajich J.E."/>
            <person name="Spatafora J.W."/>
            <person name="Visel A."/>
            <person name="Grigoriev I.V."/>
        </authorList>
    </citation>
    <scope>NUCLEOTIDE SEQUENCE [LARGE SCALE GENOMIC DNA]</scope>
    <source>
        <strain evidence="8 9">PL171</strain>
    </source>
</reference>
<dbReference type="CDD" id="cd18791">
    <property type="entry name" value="SF2_C_RHA"/>
    <property type="match status" value="1"/>
</dbReference>
<evidence type="ECO:0000256" key="2">
    <source>
        <dbReference type="ARBA" id="ARBA00022741"/>
    </source>
</evidence>
<accession>A0A1Y2HIH0</accession>
<dbReference type="PANTHER" id="PTHR18934">
    <property type="entry name" value="ATP-DEPENDENT RNA HELICASE"/>
    <property type="match status" value="1"/>
</dbReference>
<dbReference type="SMART" id="SM00490">
    <property type="entry name" value="HELICc"/>
    <property type="match status" value="1"/>
</dbReference>
<comment type="catalytic activity">
    <reaction evidence="4">
        <text>ATP + H2O = ADP + phosphate + H(+)</text>
        <dbReference type="Rhea" id="RHEA:13065"/>
        <dbReference type="ChEBI" id="CHEBI:15377"/>
        <dbReference type="ChEBI" id="CHEBI:15378"/>
        <dbReference type="ChEBI" id="CHEBI:30616"/>
        <dbReference type="ChEBI" id="CHEBI:43474"/>
        <dbReference type="ChEBI" id="CHEBI:456216"/>
        <dbReference type="EC" id="3.6.4.13"/>
    </reaction>
</comment>
<dbReference type="PROSITE" id="PS51194">
    <property type="entry name" value="HELICASE_CTER"/>
    <property type="match status" value="1"/>
</dbReference>
<keyword evidence="2" id="KW-0547">Nucleotide-binding</keyword>
<dbReference type="Proteomes" id="UP000193411">
    <property type="component" value="Unassembled WGS sequence"/>
</dbReference>
<evidence type="ECO:0000256" key="3">
    <source>
        <dbReference type="ARBA" id="ARBA00022840"/>
    </source>
</evidence>
<dbReference type="PANTHER" id="PTHR18934:SF145">
    <property type="entry name" value="ATP-DEPENDENT RNA HELICASE DHX57-RELATED"/>
    <property type="match status" value="1"/>
</dbReference>
<dbReference type="Gene3D" id="3.40.50.300">
    <property type="entry name" value="P-loop containing nucleotide triphosphate hydrolases"/>
    <property type="match status" value="2"/>
</dbReference>
<keyword evidence="3" id="KW-0067">ATP-binding</keyword>
<dbReference type="GO" id="GO:0003724">
    <property type="term" value="F:RNA helicase activity"/>
    <property type="evidence" value="ECO:0007669"/>
    <property type="project" value="UniProtKB-EC"/>
</dbReference>